<evidence type="ECO:0000313" key="1">
    <source>
        <dbReference type="EMBL" id="QRD92664.1"/>
    </source>
</evidence>
<dbReference type="VEuPathDB" id="FungiDB:F9C07_2247924"/>
<dbReference type="InterPro" id="IPR036291">
    <property type="entry name" value="NAD(P)-bd_dom_sf"/>
</dbReference>
<dbReference type="Proteomes" id="UP000596276">
    <property type="component" value="Chromosome 8"/>
</dbReference>
<name>A0A7U2MZB1_ASPFN</name>
<proteinExistence type="predicted"/>
<gene>
    <name evidence="1" type="ORF">F9C07_2247924</name>
</gene>
<accession>A0A7U2MZB1</accession>
<dbReference type="SUPFAM" id="SSF51735">
    <property type="entry name" value="NAD(P)-binding Rossmann-fold domains"/>
    <property type="match status" value="1"/>
</dbReference>
<keyword evidence="2" id="KW-1185">Reference proteome</keyword>
<dbReference type="EMBL" id="CP044616">
    <property type="protein sequence ID" value="QRD92664.1"/>
    <property type="molecule type" value="Genomic_DNA"/>
</dbReference>
<reference evidence="2" key="1">
    <citation type="journal article" date="2021" name="G3 (Bethesda)">
        <title>Chromosome assembled and annotated genome sequence of Aspergillus flavus NRRL 3357.</title>
        <authorList>
            <person name="Skerker J.M."/>
            <person name="Pianalto K.M."/>
            <person name="Mondo S.J."/>
            <person name="Yang K."/>
            <person name="Arkin A.P."/>
            <person name="Keller N.P."/>
            <person name="Grigoriev I.V."/>
            <person name="Louise Glass N.L."/>
        </authorList>
    </citation>
    <scope>NUCLEOTIDE SEQUENCE [LARGE SCALE GENOMIC DNA]</scope>
    <source>
        <strain evidence="2">ATCC 200026 / FGSC A1120 / IAM 13836 / NRRL 3357 / JCM 12722 / SRRC 167</strain>
    </source>
</reference>
<protein>
    <submittedName>
        <fullName evidence="1">Uncharacterized protein</fullName>
    </submittedName>
</protein>
<dbReference type="Gene3D" id="3.40.50.720">
    <property type="entry name" value="NAD(P)-binding Rossmann-like Domain"/>
    <property type="match status" value="1"/>
</dbReference>
<evidence type="ECO:0000313" key="2">
    <source>
        <dbReference type="Proteomes" id="UP000596276"/>
    </source>
</evidence>
<dbReference type="AlphaFoldDB" id="A0A7U2MZB1"/>
<organism evidence="1 2">
    <name type="scientific">Aspergillus flavus (strain ATCC 200026 / FGSC A1120 / IAM 13836 / NRRL 3357 / JCM 12722 / SRRC 167)</name>
    <dbReference type="NCBI Taxonomy" id="332952"/>
    <lineage>
        <taxon>Eukaryota</taxon>
        <taxon>Fungi</taxon>
        <taxon>Dikarya</taxon>
        <taxon>Ascomycota</taxon>
        <taxon>Pezizomycotina</taxon>
        <taxon>Eurotiomycetes</taxon>
        <taxon>Eurotiomycetidae</taxon>
        <taxon>Eurotiales</taxon>
        <taxon>Aspergillaceae</taxon>
        <taxon>Aspergillus</taxon>
        <taxon>Aspergillus subgen. Circumdati</taxon>
    </lineage>
</organism>
<sequence length="175" mass="19746">MASVGALPTSSKRTIVTWDTWIEKAVELAWSSPYAPDKSMAVYAASKVIGEKAMWDWVVIPPVVLGSPLSTKTQDYPSSSAIPIPLLNNDQHAMNAFIDQFPPFFFVDIADAARLHVAALIHADVEGERIFAFAGPFNRNDILAVFRKLRHHRRFTDDICRSDREQVHRWIEPQT</sequence>